<dbReference type="Pfam" id="PF03009">
    <property type="entry name" value="GDPD"/>
    <property type="match status" value="1"/>
</dbReference>
<feature type="domain" description="GP-PDE" evidence="1">
    <location>
        <begin position="1"/>
        <end position="237"/>
    </location>
</feature>
<dbReference type="PANTHER" id="PTHR46211">
    <property type="entry name" value="GLYCEROPHOSPHORYL DIESTER PHOSPHODIESTERASE"/>
    <property type="match status" value="1"/>
</dbReference>
<dbReference type="PANTHER" id="PTHR46211:SF1">
    <property type="entry name" value="GLYCEROPHOSPHODIESTER PHOSPHODIESTERASE, CYTOPLASMIC"/>
    <property type="match status" value="1"/>
</dbReference>
<gene>
    <name evidence="2" type="ORF">J0J69_08985</name>
    <name evidence="3" type="ORF">J0J70_04995</name>
</gene>
<dbReference type="CDD" id="cd08563">
    <property type="entry name" value="GDPD_TtGDE_like"/>
    <property type="match status" value="1"/>
</dbReference>
<dbReference type="Gene3D" id="3.20.20.190">
    <property type="entry name" value="Phosphatidylinositol (PI) phosphodiesterase"/>
    <property type="match status" value="1"/>
</dbReference>
<evidence type="ECO:0000313" key="3">
    <source>
        <dbReference type="EMBL" id="UUF09321.1"/>
    </source>
</evidence>
<dbReference type="InterPro" id="IPR030395">
    <property type="entry name" value="GP_PDE_dom"/>
</dbReference>
<name>A0A9Q9CPU6_9FIRM</name>
<keyword evidence="4" id="KW-1185">Reference proteome</keyword>
<reference evidence="3 4" key="1">
    <citation type="submission" date="2021-03" db="EMBL/GenBank/DDBJ databases">
        <title>Comparative Genomics and Metabolomics in the genus Turicibacter.</title>
        <authorList>
            <person name="Maki J."/>
            <person name="Looft T."/>
        </authorList>
    </citation>
    <scope>NUCLEOTIDE SEQUENCE</scope>
    <source>
        <strain evidence="3">ISU324</strain>
        <strain evidence="2 4">MMM721</strain>
    </source>
</reference>
<dbReference type="GO" id="GO:0006629">
    <property type="term" value="P:lipid metabolic process"/>
    <property type="evidence" value="ECO:0007669"/>
    <property type="project" value="InterPro"/>
</dbReference>
<dbReference type="Proteomes" id="UP001058016">
    <property type="component" value="Chromosome"/>
</dbReference>
<evidence type="ECO:0000313" key="4">
    <source>
        <dbReference type="Proteomes" id="UP001058016"/>
    </source>
</evidence>
<dbReference type="PROSITE" id="PS51704">
    <property type="entry name" value="GP_PDE"/>
    <property type="match status" value="1"/>
</dbReference>
<dbReference type="EMBL" id="CP071250">
    <property type="protein sequence ID" value="UUF09321.1"/>
    <property type="molecule type" value="Genomic_DNA"/>
</dbReference>
<dbReference type="GO" id="GO:0008081">
    <property type="term" value="F:phosphoric diester hydrolase activity"/>
    <property type="evidence" value="ECO:0007669"/>
    <property type="project" value="InterPro"/>
</dbReference>
<dbReference type="AlphaFoldDB" id="A0A9Q9CPU6"/>
<accession>A0A9Q9CPU6</accession>
<dbReference type="EMBL" id="CP071249">
    <property type="protein sequence ID" value="UUF05223.1"/>
    <property type="molecule type" value="Genomic_DNA"/>
</dbReference>
<evidence type="ECO:0000259" key="1">
    <source>
        <dbReference type="PROSITE" id="PS51704"/>
    </source>
</evidence>
<dbReference type="Proteomes" id="UP001058072">
    <property type="component" value="Chromosome"/>
</dbReference>
<sequence>MINFAHRGASGDYPENTLLAFKEGIKAGANGLELDVHKTKDGKLVVIHDEDVERTFQARGLVKDLTLDELRALTCRKQLFKDSKECRVPTLEEVLELVKKHPVTLNIELKTDVIPYNRIEEDVIRLIKAYQVQDQILISSFNPKSIKRCKEIAPYIKTGFLYHKPIDQVIQYAKSLQADAIHPDLKLVSEALIKEAHENQLEVNIYTVNSPIYMRKLIAAGADGIFTDYPALLNEIMEEEM</sequence>
<dbReference type="SUPFAM" id="SSF51695">
    <property type="entry name" value="PLC-like phosphodiesterases"/>
    <property type="match status" value="1"/>
</dbReference>
<protein>
    <submittedName>
        <fullName evidence="3">Glycerophosphodiester phosphodiesterase</fullName>
    </submittedName>
</protein>
<dbReference type="RefSeq" id="WP_055244434.1">
    <property type="nucleotide sequence ID" value="NZ_CP071249.1"/>
</dbReference>
<proteinExistence type="predicted"/>
<dbReference type="InterPro" id="IPR017946">
    <property type="entry name" value="PLC-like_Pdiesterase_TIM-brl"/>
</dbReference>
<evidence type="ECO:0000313" key="2">
    <source>
        <dbReference type="EMBL" id="UUF05223.1"/>
    </source>
</evidence>
<organism evidence="3 5">
    <name type="scientific">Turicibacter bilis</name>
    <dbReference type="NCBI Taxonomy" id="2735723"/>
    <lineage>
        <taxon>Bacteria</taxon>
        <taxon>Bacillati</taxon>
        <taxon>Bacillota</taxon>
        <taxon>Erysipelotrichia</taxon>
        <taxon>Erysipelotrichales</taxon>
        <taxon>Turicibacteraceae</taxon>
        <taxon>Turicibacter</taxon>
    </lineage>
</organism>
<evidence type="ECO:0000313" key="5">
    <source>
        <dbReference type="Proteomes" id="UP001058072"/>
    </source>
</evidence>